<feature type="domain" description="Ig-like" evidence="8">
    <location>
        <begin position="242"/>
        <end position="350"/>
    </location>
</feature>
<dbReference type="EMBL" id="UZAE01000156">
    <property type="protein sequence ID" value="VDN96401.1"/>
    <property type="molecule type" value="Genomic_DNA"/>
</dbReference>
<dbReference type="PANTHER" id="PTHR11640:SF167">
    <property type="entry name" value="SIGNAL-REGULATORY PROTEIN BETA-1-LIKE"/>
    <property type="match status" value="1"/>
</dbReference>
<feature type="region of interest" description="Disordered" evidence="6">
    <location>
        <begin position="386"/>
        <end position="410"/>
    </location>
</feature>
<evidence type="ECO:0000256" key="1">
    <source>
        <dbReference type="ARBA" id="ARBA00004479"/>
    </source>
</evidence>
<dbReference type="InterPro" id="IPR051275">
    <property type="entry name" value="Cell_adhesion_signaling"/>
</dbReference>
<comment type="subcellular location">
    <subcellularLocation>
        <location evidence="1">Membrane</location>
        <topology evidence="1">Single-pass type I membrane protein</topology>
    </subcellularLocation>
</comment>
<dbReference type="GO" id="GO:0098609">
    <property type="term" value="P:cell-cell adhesion"/>
    <property type="evidence" value="ECO:0007669"/>
    <property type="project" value="TreeGrafter"/>
</dbReference>
<evidence type="ECO:0000256" key="5">
    <source>
        <dbReference type="ARBA" id="ARBA00023319"/>
    </source>
</evidence>
<dbReference type="GO" id="GO:0005911">
    <property type="term" value="C:cell-cell junction"/>
    <property type="evidence" value="ECO:0007669"/>
    <property type="project" value="TreeGrafter"/>
</dbReference>
<keyword evidence="7" id="KW-0812">Transmembrane</keyword>
<dbReference type="InterPro" id="IPR003599">
    <property type="entry name" value="Ig_sub"/>
</dbReference>
<feature type="domain" description="Ig-like" evidence="8">
    <location>
        <begin position="8"/>
        <end position="104"/>
    </location>
</feature>
<evidence type="ECO:0000256" key="7">
    <source>
        <dbReference type="SAM" id="Phobius"/>
    </source>
</evidence>
<keyword evidence="2 7" id="KW-0472">Membrane</keyword>
<reference evidence="11" key="1">
    <citation type="submission" date="2016-04" db="UniProtKB">
        <authorList>
            <consortium name="WormBaseParasite"/>
        </authorList>
    </citation>
    <scope>IDENTIFICATION</scope>
</reference>
<keyword evidence="5" id="KW-0393">Immunoglobulin domain</keyword>
<dbReference type="InterPro" id="IPR013783">
    <property type="entry name" value="Ig-like_fold"/>
</dbReference>
<evidence type="ECO:0000256" key="2">
    <source>
        <dbReference type="ARBA" id="ARBA00023136"/>
    </source>
</evidence>
<dbReference type="GO" id="GO:0050839">
    <property type="term" value="F:cell adhesion molecule binding"/>
    <property type="evidence" value="ECO:0007669"/>
    <property type="project" value="TreeGrafter"/>
</dbReference>
<keyword evidence="4" id="KW-0325">Glycoprotein</keyword>
<feature type="transmembrane region" description="Helical" evidence="7">
    <location>
        <begin position="358"/>
        <end position="378"/>
    </location>
</feature>
<evidence type="ECO:0000313" key="10">
    <source>
        <dbReference type="Proteomes" id="UP000278807"/>
    </source>
</evidence>
<evidence type="ECO:0000256" key="3">
    <source>
        <dbReference type="ARBA" id="ARBA00023157"/>
    </source>
</evidence>
<sequence length="410" mass="45409">MLANAYNPRILVIDMDGNENFLPDVAIPVASSVSFICRANDVKKSDFVWKKAFFSSQDYVTVKQSSIAVIDSRDGESKITLTDADFNRSGIYQCETGLHSARVNLHIYGIVDSGGTDIKSSSLTDDLHNIRFTHNVPNIRRYPTAFCKFQVGKNGVNYATVRWYGKGLTQHRNMFEITESKDSETGVIYSNLTMLVTASTIRQELFGSYQCSFNILPGSSVKQSVYFRNYFRIFIPNSAVSPVLVVRPSAKTVYEGDSYNLTCGIIAYPEAKAGDITWRRNSQPLLVEDPDSGRVAASPTYDPEGRVHLLSTTSHYDTLSFTALAAPDRAVYICSVQTSLGNSSNGIFVRVKSAKATFWPLFGIAVELIILAAFILVYERNRRIKKSKPQAPTMNDGQASGPRKSSRESG</sequence>
<dbReference type="GO" id="GO:0005886">
    <property type="term" value="C:plasma membrane"/>
    <property type="evidence" value="ECO:0007669"/>
    <property type="project" value="TreeGrafter"/>
</dbReference>
<reference evidence="9 10" key="2">
    <citation type="submission" date="2018-11" db="EMBL/GenBank/DDBJ databases">
        <authorList>
            <consortium name="Pathogen Informatics"/>
        </authorList>
    </citation>
    <scope>NUCLEOTIDE SEQUENCE [LARGE SCALE GENOMIC DNA]</scope>
</reference>
<protein>
    <submittedName>
        <fullName evidence="11">Basigin</fullName>
    </submittedName>
</protein>
<dbReference type="Proteomes" id="UP000278807">
    <property type="component" value="Unassembled WGS sequence"/>
</dbReference>
<dbReference type="OrthoDB" id="5970915at2759"/>
<dbReference type="WBParaSite" id="HNAJ_0000054101-mRNA-1">
    <property type="protein sequence ID" value="HNAJ_0000054101-mRNA-1"/>
    <property type="gene ID" value="HNAJ_0000054101"/>
</dbReference>
<keyword evidence="10" id="KW-1185">Reference proteome</keyword>
<evidence type="ECO:0000313" key="9">
    <source>
        <dbReference type="EMBL" id="VDN96401.1"/>
    </source>
</evidence>
<dbReference type="PROSITE" id="PS50835">
    <property type="entry name" value="IG_LIKE"/>
    <property type="match status" value="2"/>
</dbReference>
<gene>
    <name evidence="9" type="ORF">HNAJ_LOCUS542</name>
</gene>
<evidence type="ECO:0000256" key="4">
    <source>
        <dbReference type="ARBA" id="ARBA00023180"/>
    </source>
</evidence>
<dbReference type="InterPro" id="IPR007110">
    <property type="entry name" value="Ig-like_dom"/>
</dbReference>
<evidence type="ECO:0000256" key="6">
    <source>
        <dbReference type="SAM" id="MobiDB-lite"/>
    </source>
</evidence>
<evidence type="ECO:0000259" key="8">
    <source>
        <dbReference type="PROSITE" id="PS50835"/>
    </source>
</evidence>
<dbReference type="Gene3D" id="2.60.40.10">
    <property type="entry name" value="Immunoglobulins"/>
    <property type="match status" value="2"/>
</dbReference>
<keyword evidence="3" id="KW-1015">Disulfide bond</keyword>
<dbReference type="PANTHER" id="PTHR11640">
    <property type="entry name" value="NEPHRIN"/>
    <property type="match status" value="1"/>
</dbReference>
<dbReference type="STRING" id="102285.A0A158QGQ7"/>
<keyword evidence="7" id="KW-1133">Transmembrane helix</keyword>
<dbReference type="AlphaFoldDB" id="A0A158QGQ7"/>
<name>A0A158QGQ7_RODNA</name>
<organism evidence="11">
    <name type="scientific">Rodentolepis nana</name>
    <name type="common">Dwarf tapeworm</name>
    <name type="synonym">Hymenolepis nana</name>
    <dbReference type="NCBI Taxonomy" id="102285"/>
    <lineage>
        <taxon>Eukaryota</taxon>
        <taxon>Metazoa</taxon>
        <taxon>Spiralia</taxon>
        <taxon>Lophotrochozoa</taxon>
        <taxon>Platyhelminthes</taxon>
        <taxon>Cestoda</taxon>
        <taxon>Eucestoda</taxon>
        <taxon>Cyclophyllidea</taxon>
        <taxon>Hymenolepididae</taxon>
        <taxon>Rodentolepis</taxon>
    </lineage>
</organism>
<proteinExistence type="predicted"/>
<dbReference type="InterPro" id="IPR036179">
    <property type="entry name" value="Ig-like_dom_sf"/>
</dbReference>
<dbReference type="SUPFAM" id="SSF48726">
    <property type="entry name" value="Immunoglobulin"/>
    <property type="match status" value="2"/>
</dbReference>
<dbReference type="SMART" id="SM00409">
    <property type="entry name" value="IG"/>
    <property type="match status" value="2"/>
</dbReference>
<accession>A0A158QGQ7</accession>
<evidence type="ECO:0000313" key="11">
    <source>
        <dbReference type="WBParaSite" id="HNAJ_0000054101-mRNA-1"/>
    </source>
</evidence>